<sequence>MCWNGQREIEARVVGGTFCGLTNGTTLNTLGDITFEVWPKVSFLHRGNGLVSTLVSGETAAMQFFNQV</sequence>
<evidence type="ECO:0000313" key="2">
    <source>
        <dbReference type="Proteomes" id="UP001419268"/>
    </source>
</evidence>
<dbReference type="Proteomes" id="UP001419268">
    <property type="component" value="Unassembled WGS sequence"/>
</dbReference>
<keyword evidence="2" id="KW-1185">Reference proteome</keyword>
<name>A0AAP0DY80_9MAGN</name>
<gene>
    <name evidence="1" type="ORF">Scep_029701</name>
</gene>
<organism evidence="1 2">
    <name type="scientific">Stephania cephalantha</name>
    <dbReference type="NCBI Taxonomy" id="152367"/>
    <lineage>
        <taxon>Eukaryota</taxon>
        <taxon>Viridiplantae</taxon>
        <taxon>Streptophyta</taxon>
        <taxon>Embryophyta</taxon>
        <taxon>Tracheophyta</taxon>
        <taxon>Spermatophyta</taxon>
        <taxon>Magnoliopsida</taxon>
        <taxon>Ranunculales</taxon>
        <taxon>Menispermaceae</taxon>
        <taxon>Menispermoideae</taxon>
        <taxon>Cissampelideae</taxon>
        <taxon>Stephania</taxon>
    </lineage>
</organism>
<proteinExistence type="predicted"/>
<comment type="caution">
    <text evidence="1">The sequence shown here is derived from an EMBL/GenBank/DDBJ whole genome shotgun (WGS) entry which is preliminary data.</text>
</comment>
<accession>A0AAP0DY80</accession>
<dbReference type="EMBL" id="JBBNAG010000013">
    <property type="protein sequence ID" value="KAK9083230.1"/>
    <property type="molecule type" value="Genomic_DNA"/>
</dbReference>
<evidence type="ECO:0000313" key="1">
    <source>
        <dbReference type="EMBL" id="KAK9083230.1"/>
    </source>
</evidence>
<dbReference type="AlphaFoldDB" id="A0AAP0DY80"/>
<reference evidence="1 2" key="1">
    <citation type="submission" date="2024-01" db="EMBL/GenBank/DDBJ databases">
        <title>Genome assemblies of Stephania.</title>
        <authorList>
            <person name="Yang L."/>
        </authorList>
    </citation>
    <scope>NUCLEOTIDE SEQUENCE [LARGE SCALE GENOMIC DNA]</scope>
    <source>
        <strain evidence="1">JXDWG</strain>
        <tissue evidence="1">Leaf</tissue>
    </source>
</reference>
<protein>
    <submittedName>
        <fullName evidence="1">Uncharacterized protein</fullName>
    </submittedName>
</protein>